<feature type="domain" description="Rhodanese" evidence="1">
    <location>
        <begin position="17"/>
        <end position="112"/>
    </location>
</feature>
<proteinExistence type="predicted"/>
<dbReference type="InterPro" id="IPR044528">
    <property type="entry name" value="POD-like_MBL-fold"/>
</dbReference>
<dbReference type="InterPro" id="IPR036866">
    <property type="entry name" value="RibonucZ/Hydroxyglut_hydro"/>
</dbReference>
<dbReference type="Proteomes" id="UP001597343">
    <property type="component" value="Unassembled WGS sequence"/>
</dbReference>
<dbReference type="CDD" id="cd07724">
    <property type="entry name" value="POD-like_MBL-fold"/>
    <property type="match status" value="1"/>
</dbReference>
<keyword evidence="3" id="KW-1185">Reference proteome</keyword>
<dbReference type="InterPro" id="IPR001763">
    <property type="entry name" value="Rhodanese-like_dom"/>
</dbReference>
<evidence type="ECO:0000313" key="3">
    <source>
        <dbReference type="Proteomes" id="UP001597343"/>
    </source>
</evidence>
<dbReference type="RefSeq" id="WP_386046105.1">
    <property type="nucleotide sequence ID" value="NZ_JBHUIO010000005.1"/>
</dbReference>
<gene>
    <name evidence="2" type="ORF">ACFSOY_09790</name>
</gene>
<comment type="caution">
    <text evidence="2">The sequence shown here is derived from an EMBL/GenBank/DDBJ whole genome shotgun (WGS) entry which is preliminary data.</text>
</comment>
<dbReference type="Pfam" id="PF00753">
    <property type="entry name" value="Lactamase_B"/>
    <property type="match status" value="1"/>
</dbReference>
<organism evidence="2 3">
    <name type="scientific">Tumebacillus lipolyticus</name>
    <dbReference type="NCBI Taxonomy" id="1280370"/>
    <lineage>
        <taxon>Bacteria</taxon>
        <taxon>Bacillati</taxon>
        <taxon>Bacillota</taxon>
        <taxon>Bacilli</taxon>
        <taxon>Bacillales</taxon>
        <taxon>Alicyclobacillaceae</taxon>
        <taxon>Tumebacillus</taxon>
    </lineage>
</organism>
<dbReference type="SMART" id="SM00450">
    <property type="entry name" value="RHOD"/>
    <property type="match status" value="1"/>
</dbReference>
<dbReference type="SUPFAM" id="SSF52821">
    <property type="entry name" value="Rhodanese/Cell cycle control phosphatase"/>
    <property type="match status" value="1"/>
</dbReference>
<dbReference type="SUPFAM" id="SSF56281">
    <property type="entry name" value="Metallo-hydrolase/oxidoreductase"/>
    <property type="match status" value="1"/>
</dbReference>
<dbReference type="Gene3D" id="3.40.250.10">
    <property type="entry name" value="Rhodanese-like domain"/>
    <property type="match status" value="1"/>
</dbReference>
<dbReference type="PANTHER" id="PTHR43084">
    <property type="entry name" value="PERSULFIDE DIOXYGENASE ETHE1"/>
    <property type="match status" value="1"/>
</dbReference>
<dbReference type="EMBL" id="JBHUIO010000005">
    <property type="protein sequence ID" value="MFD2170289.1"/>
    <property type="molecule type" value="Genomic_DNA"/>
</dbReference>
<reference evidence="3" key="1">
    <citation type="journal article" date="2019" name="Int. J. Syst. Evol. Microbiol.">
        <title>The Global Catalogue of Microorganisms (GCM) 10K type strain sequencing project: providing services to taxonomists for standard genome sequencing and annotation.</title>
        <authorList>
            <consortium name="The Broad Institute Genomics Platform"/>
            <consortium name="The Broad Institute Genome Sequencing Center for Infectious Disease"/>
            <person name="Wu L."/>
            <person name="Ma J."/>
        </authorList>
    </citation>
    <scope>NUCLEOTIDE SEQUENCE [LARGE SCALE GENOMIC DNA]</scope>
    <source>
        <strain evidence="3">CGMCC 1.13574</strain>
    </source>
</reference>
<dbReference type="InterPro" id="IPR051682">
    <property type="entry name" value="Mito_Persulfide_Diox"/>
</dbReference>
<sequence>MEHRLITAKALHEMIDRGQDLLVLDVRSEQAYKDWRIQGNALRSVNIPYFEFLEEGEVVSADLPQNTEIIIVCNRGNSAKMVAEALTNKGFSVQVLDGGMEAWSQFYHAVEVVESAGLKLIQFNRLGKGCLSYLVISEGQALVVDPGRHVREYLLAAEREGVKITHVLDTHLHADHISGGAQLAQAAEADYFISRSEMDGSTLSYQALEENRNLQVGSVQVQILALPTPGHTPGSVSVLVDGRYLLSGDTIFVGGLGRPDLGGKAREWAQSLYETVFQTIANLSDEVLVLPTHFADIAEINADGYVGATLGAIRQNNEIMRTEDREQFTDKVAGASGATPPNYEQIVSINRGITHVDAGQATELETGPNRCAVHHS</sequence>
<dbReference type="SMART" id="SM00849">
    <property type="entry name" value="Lactamase_B"/>
    <property type="match status" value="1"/>
</dbReference>
<dbReference type="InterPro" id="IPR036873">
    <property type="entry name" value="Rhodanese-like_dom_sf"/>
</dbReference>
<evidence type="ECO:0000313" key="2">
    <source>
        <dbReference type="EMBL" id="MFD2170289.1"/>
    </source>
</evidence>
<dbReference type="PANTHER" id="PTHR43084:SF7">
    <property type="entry name" value="BETA-LACTAMASE DOMAIN PROTEIN"/>
    <property type="match status" value="1"/>
</dbReference>
<accession>A0ABW4ZXP6</accession>
<name>A0ABW4ZXP6_9BACL</name>
<protein>
    <submittedName>
        <fullName evidence="2">MBL fold metallo-hydrolase</fullName>
    </submittedName>
</protein>
<evidence type="ECO:0000259" key="1">
    <source>
        <dbReference type="PROSITE" id="PS50206"/>
    </source>
</evidence>
<dbReference type="Gene3D" id="3.60.15.10">
    <property type="entry name" value="Ribonuclease Z/Hydroxyacylglutathione hydrolase-like"/>
    <property type="match status" value="1"/>
</dbReference>
<dbReference type="Pfam" id="PF00581">
    <property type="entry name" value="Rhodanese"/>
    <property type="match status" value="1"/>
</dbReference>
<dbReference type="InterPro" id="IPR001279">
    <property type="entry name" value="Metallo-B-lactamas"/>
</dbReference>
<dbReference type="PROSITE" id="PS50206">
    <property type="entry name" value="RHODANESE_3"/>
    <property type="match status" value="1"/>
</dbReference>